<dbReference type="RefSeq" id="XP_033397788.1">
    <property type="nucleotide sequence ID" value="XM_033544858.1"/>
</dbReference>
<evidence type="ECO:0000259" key="6">
    <source>
        <dbReference type="PROSITE" id="PS50089"/>
    </source>
</evidence>
<feature type="compositionally biased region" description="Polar residues" evidence="5">
    <location>
        <begin position="782"/>
        <end position="810"/>
    </location>
</feature>
<feature type="compositionally biased region" description="Polar residues" evidence="5">
    <location>
        <begin position="919"/>
        <end position="948"/>
    </location>
</feature>
<dbReference type="AlphaFoldDB" id="A0A6A6BDF2"/>
<feature type="compositionally biased region" description="Acidic residues" evidence="5">
    <location>
        <begin position="493"/>
        <end position="506"/>
    </location>
</feature>
<dbReference type="PANTHER" id="PTHR23327">
    <property type="entry name" value="RING FINGER PROTEIN 127"/>
    <property type="match status" value="1"/>
</dbReference>
<feature type="compositionally biased region" description="Acidic residues" evidence="5">
    <location>
        <begin position="575"/>
        <end position="586"/>
    </location>
</feature>
<evidence type="ECO:0000313" key="7">
    <source>
        <dbReference type="EMBL" id="KAF2142076.1"/>
    </source>
</evidence>
<dbReference type="Pfam" id="PF13445">
    <property type="entry name" value="zf-RING_UBOX"/>
    <property type="match status" value="1"/>
</dbReference>
<keyword evidence="2 4" id="KW-0863">Zinc-finger</keyword>
<feature type="region of interest" description="Disordered" evidence="5">
    <location>
        <begin position="1"/>
        <end position="59"/>
    </location>
</feature>
<feature type="compositionally biased region" description="Pro residues" evidence="5">
    <location>
        <begin position="722"/>
        <end position="731"/>
    </location>
</feature>
<feature type="compositionally biased region" description="Polar residues" evidence="5">
    <location>
        <begin position="691"/>
        <end position="700"/>
    </location>
</feature>
<feature type="compositionally biased region" description="Basic and acidic residues" evidence="5">
    <location>
        <begin position="973"/>
        <end position="987"/>
    </location>
</feature>
<organism evidence="7 8">
    <name type="scientific">Aplosporella prunicola CBS 121167</name>
    <dbReference type="NCBI Taxonomy" id="1176127"/>
    <lineage>
        <taxon>Eukaryota</taxon>
        <taxon>Fungi</taxon>
        <taxon>Dikarya</taxon>
        <taxon>Ascomycota</taxon>
        <taxon>Pezizomycotina</taxon>
        <taxon>Dothideomycetes</taxon>
        <taxon>Dothideomycetes incertae sedis</taxon>
        <taxon>Botryosphaeriales</taxon>
        <taxon>Aplosporellaceae</taxon>
        <taxon>Aplosporella</taxon>
    </lineage>
</organism>
<keyword evidence="3" id="KW-0862">Zinc</keyword>
<dbReference type="Gene3D" id="3.30.40.10">
    <property type="entry name" value="Zinc/RING finger domain, C3HC4 (zinc finger)"/>
    <property type="match status" value="1"/>
</dbReference>
<evidence type="ECO:0000256" key="5">
    <source>
        <dbReference type="SAM" id="MobiDB-lite"/>
    </source>
</evidence>
<feature type="compositionally biased region" description="Low complexity" evidence="5">
    <location>
        <begin position="950"/>
        <end position="972"/>
    </location>
</feature>
<keyword evidence="1" id="KW-0479">Metal-binding</keyword>
<evidence type="ECO:0000256" key="2">
    <source>
        <dbReference type="ARBA" id="ARBA00022771"/>
    </source>
</evidence>
<dbReference type="InterPro" id="IPR027370">
    <property type="entry name" value="Znf-RING_euk"/>
</dbReference>
<feature type="compositionally biased region" description="Polar residues" evidence="5">
    <location>
        <begin position="621"/>
        <end position="632"/>
    </location>
</feature>
<accession>A0A6A6BDF2</accession>
<dbReference type="InterPro" id="IPR017907">
    <property type="entry name" value="Znf_RING_CS"/>
</dbReference>
<feature type="compositionally biased region" description="Low complexity" evidence="5">
    <location>
        <begin position="1029"/>
        <end position="1057"/>
    </location>
</feature>
<feature type="domain" description="RING-type" evidence="6">
    <location>
        <begin position="79"/>
        <end position="120"/>
    </location>
</feature>
<dbReference type="SMART" id="SM00184">
    <property type="entry name" value="RING"/>
    <property type="match status" value="1"/>
</dbReference>
<evidence type="ECO:0000313" key="8">
    <source>
        <dbReference type="Proteomes" id="UP000799438"/>
    </source>
</evidence>
<feature type="compositionally biased region" description="Low complexity" evidence="5">
    <location>
        <begin position="748"/>
        <end position="770"/>
    </location>
</feature>
<feature type="region of interest" description="Disordered" evidence="5">
    <location>
        <begin position="864"/>
        <end position="1101"/>
    </location>
</feature>
<feature type="region of interest" description="Disordered" evidence="5">
    <location>
        <begin position="319"/>
        <end position="655"/>
    </location>
</feature>
<proteinExistence type="predicted"/>
<feature type="compositionally biased region" description="Polar residues" evidence="5">
    <location>
        <begin position="1082"/>
        <end position="1095"/>
    </location>
</feature>
<dbReference type="PROSITE" id="PS50089">
    <property type="entry name" value="ZF_RING_2"/>
    <property type="match status" value="1"/>
</dbReference>
<dbReference type="CDD" id="cd16568">
    <property type="entry name" value="RING-HC_ScPSH1-like"/>
    <property type="match status" value="1"/>
</dbReference>
<dbReference type="Proteomes" id="UP000799438">
    <property type="component" value="Unassembled WGS sequence"/>
</dbReference>
<feature type="compositionally biased region" description="Acidic residues" evidence="5">
    <location>
        <begin position="342"/>
        <end position="371"/>
    </location>
</feature>
<feature type="compositionally biased region" description="Polar residues" evidence="5">
    <location>
        <begin position="878"/>
        <end position="909"/>
    </location>
</feature>
<dbReference type="PROSITE" id="PS00518">
    <property type="entry name" value="ZF_RING_1"/>
    <property type="match status" value="1"/>
</dbReference>
<feature type="compositionally biased region" description="Acidic residues" evidence="5">
    <location>
        <begin position="412"/>
        <end position="422"/>
    </location>
</feature>
<protein>
    <recommendedName>
        <fullName evidence="6">RING-type domain-containing protein</fullName>
    </recommendedName>
</protein>
<dbReference type="InterPro" id="IPR001841">
    <property type="entry name" value="Znf_RING"/>
</dbReference>
<sequence>MTPHKPVAASATKNQHGAAASRPAAKLLDTERATRTGSKDSLRSKQPKKLDDTPKPDKNEELLKTFRSDLDSLRSLVTCKICDRLLYEPYVISCGHTYCYSCLCTWFVNNRSRKTCPDCRATVVQPPAPAYLVREMASVFINRAELLPPGETLEQHKKWQQEEADAVQLDKNNDDIRTGGLFRGCFSRWLDPKLRVIRDEEDGVDRCPICSWELEDGECAQCGLQFDDSGDLAWGNSFNGFSDMDETSEHDTLSEDLDADIDLEDPEAILDLDGYDHGTEDWQDQSEDYEQEYTVRRWLHNDAIAREQPAFRIVRPAAHSAAGSRRRSYSASIVSNVHTEDTEMDILEEENEDEDDGDSSMNDFIDDDELETASQSTQSIQSQTPTPPSNFRARRRRVVGTESPSTASSQHDDDDENDDEEGPIPAGRRRPPYRTLLQARSTNRRRVAPSETTEEASSVDQDFGSSSVDQDFEEDTQALLYQEGWSPLGHDAPDDEMDEDDDDDSDGGSTTVGWEPTTNSIERSRIGGSLTPTADRPNAAIRPPSRVGNSRLPDGSRGLRRRSSVLSAVSSANYEDGEADDDDSDIDRDGDSSMRSPTIRPRGSRLRLRDVAPANNGRPPTRNTQFTNSTVDPDTDENSDDTMAPGARRRPRIHRQEYDPRISWAFAQHMADIRDLNLQRGDILNPLDQLRGTTPISRPRTANRNRHSGMLAPAFSPLSNGPLPPFSPPANAPARLRTPLDQSPASGASSMSPRSGRTSSSAAQSSNPSAEGTNVGPRRAPTSPNGNGAISSTITSTAHMEHGTSQQNRAPASDVVDRPGSRVSSRPPSAAGRRNSGAFSTGYQVPMSPGLNFAARFQAQQTRNPWNPFIPANPRPRPSTQRLRDQSSTATLRPRNSQRGLRQQPSQANMRDVTPVQHIRQQSSRVNLRPQPSHNRLSSQASTRTLRGNSVPVMQPSPVVGPSVSPVGSARSRLTEEERLSRARELISSRQQALGAGTNPFAAGRSRQGPTQNSGVAGGAARGQFDATNVQSVSGLSTSSSHSASSQNVSSAAQNASPGLGRRRSNRNIGAPPGAFAPSPTSPSSGFIRTRNGSAGISPFPARDRTVVYSNEIAAGGSNLQY</sequence>
<feature type="compositionally biased region" description="Low complexity" evidence="5">
    <location>
        <begin position="374"/>
        <end position="384"/>
    </location>
</feature>
<keyword evidence="8" id="KW-1185">Reference proteome</keyword>
<feature type="compositionally biased region" description="Polar residues" evidence="5">
    <location>
        <begin position="455"/>
        <end position="469"/>
    </location>
</feature>
<evidence type="ECO:0000256" key="1">
    <source>
        <dbReference type="ARBA" id="ARBA00022723"/>
    </source>
</evidence>
<feature type="compositionally biased region" description="Low complexity" evidence="5">
    <location>
        <begin position="821"/>
        <end position="834"/>
    </location>
</feature>
<dbReference type="InterPro" id="IPR013083">
    <property type="entry name" value="Znf_RING/FYVE/PHD"/>
</dbReference>
<dbReference type="GO" id="GO:0008270">
    <property type="term" value="F:zinc ion binding"/>
    <property type="evidence" value="ECO:0007669"/>
    <property type="project" value="UniProtKB-KW"/>
</dbReference>
<dbReference type="SUPFAM" id="SSF57850">
    <property type="entry name" value="RING/U-box"/>
    <property type="match status" value="1"/>
</dbReference>
<reference evidence="7" key="1">
    <citation type="journal article" date="2020" name="Stud. Mycol.">
        <title>101 Dothideomycetes genomes: a test case for predicting lifestyles and emergence of pathogens.</title>
        <authorList>
            <person name="Haridas S."/>
            <person name="Albert R."/>
            <person name="Binder M."/>
            <person name="Bloem J."/>
            <person name="Labutti K."/>
            <person name="Salamov A."/>
            <person name="Andreopoulos B."/>
            <person name="Baker S."/>
            <person name="Barry K."/>
            <person name="Bills G."/>
            <person name="Bluhm B."/>
            <person name="Cannon C."/>
            <person name="Castanera R."/>
            <person name="Culley D."/>
            <person name="Daum C."/>
            <person name="Ezra D."/>
            <person name="Gonzalez J."/>
            <person name="Henrissat B."/>
            <person name="Kuo A."/>
            <person name="Liang C."/>
            <person name="Lipzen A."/>
            <person name="Lutzoni F."/>
            <person name="Magnuson J."/>
            <person name="Mondo S."/>
            <person name="Nolan M."/>
            <person name="Ohm R."/>
            <person name="Pangilinan J."/>
            <person name="Park H.-J."/>
            <person name="Ramirez L."/>
            <person name="Alfaro M."/>
            <person name="Sun H."/>
            <person name="Tritt A."/>
            <person name="Yoshinaga Y."/>
            <person name="Zwiers L.-H."/>
            <person name="Turgeon B."/>
            <person name="Goodwin S."/>
            <person name="Spatafora J."/>
            <person name="Crous P."/>
            <person name="Grigoriev I."/>
        </authorList>
    </citation>
    <scope>NUCLEOTIDE SEQUENCE</scope>
    <source>
        <strain evidence="7">CBS 121167</strain>
    </source>
</reference>
<dbReference type="PANTHER" id="PTHR23327:SF51">
    <property type="entry name" value="TRANSCRIPTIONAL REGULATOR OF YEAST FORM ADHERENCE 3"/>
    <property type="match status" value="1"/>
</dbReference>
<gene>
    <name evidence="7" type="ORF">K452DRAFT_326606</name>
</gene>
<dbReference type="GeneID" id="54302354"/>
<dbReference type="EMBL" id="ML995485">
    <property type="protein sequence ID" value="KAF2142076.1"/>
    <property type="molecule type" value="Genomic_DNA"/>
</dbReference>
<feature type="region of interest" description="Disordered" evidence="5">
    <location>
        <begin position="686"/>
        <end position="843"/>
    </location>
</feature>
<name>A0A6A6BDF2_9PEZI</name>
<dbReference type="OrthoDB" id="6105938at2759"/>
<evidence type="ECO:0000256" key="3">
    <source>
        <dbReference type="ARBA" id="ARBA00022833"/>
    </source>
</evidence>
<evidence type="ECO:0000256" key="4">
    <source>
        <dbReference type="PROSITE-ProRule" id="PRU00175"/>
    </source>
</evidence>
<feature type="compositionally biased region" description="Basic and acidic residues" evidence="5">
    <location>
        <begin position="28"/>
        <end position="59"/>
    </location>
</feature>